<keyword evidence="3 9" id="KW-0808">Transferase</keyword>
<dbReference type="PANTHER" id="PTHR48090">
    <property type="entry name" value="UNDECAPRENYL-PHOSPHATE 4-DEOXY-4-FORMAMIDO-L-ARABINOSE TRANSFERASE-RELATED"/>
    <property type="match status" value="1"/>
</dbReference>
<keyword evidence="10" id="KW-1185">Reference proteome</keyword>
<protein>
    <submittedName>
        <fullName evidence="9">Glycosyltransferase family 2 protein</fullName>
        <ecNumber evidence="9">2.4.-.-</ecNumber>
    </submittedName>
</protein>
<accession>A0ABW3EEB0</accession>
<comment type="subcellular location">
    <subcellularLocation>
        <location evidence="1">Membrane</location>
        <topology evidence="1">Multi-pass membrane protein</topology>
    </subcellularLocation>
</comment>
<evidence type="ECO:0000259" key="8">
    <source>
        <dbReference type="Pfam" id="PF00535"/>
    </source>
</evidence>
<evidence type="ECO:0000256" key="5">
    <source>
        <dbReference type="ARBA" id="ARBA00022989"/>
    </source>
</evidence>
<proteinExistence type="predicted"/>
<feature type="transmembrane region" description="Helical" evidence="7">
    <location>
        <begin position="242"/>
        <end position="263"/>
    </location>
</feature>
<keyword evidence="6 7" id="KW-0472">Membrane</keyword>
<feature type="transmembrane region" description="Helical" evidence="7">
    <location>
        <begin position="269"/>
        <end position="291"/>
    </location>
</feature>
<dbReference type="CDD" id="cd04187">
    <property type="entry name" value="DPM1_like_bac"/>
    <property type="match status" value="1"/>
</dbReference>
<evidence type="ECO:0000313" key="10">
    <source>
        <dbReference type="Proteomes" id="UP001597104"/>
    </source>
</evidence>
<dbReference type="PANTHER" id="PTHR48090:SF1">
    <property type="entry name" value="PROPHAGE BACTOPRENOL GLUCOSYL TRANSFERASE HOMOLOG"/>
    <property type="match status" value="1"/>
</dbReference>
<dbReference type="InterPro" id="IPR029044">
    <property type="entry name" value="Nucleotide-diphossugar_trans"/>
</dbReference>
<evidence type="ECO:0000256" key="6">
    <source>
        <dbReference type="ARBA" id="ARBA00023136"/>
    </source>
</evidence>
<keyword evidence="2 9" id="KW-0328">Glycosyltransferase</keyword>
<evidence type="ECO:0000256" key="2">
    <source>
        <dbReference type="ARBA" id="ARBA00022676"/>
    </source>
</evidence>
<evidence type="ECO:0000256" key="7">
    <source>
        <dbReference type="SAM" id="Phobius"/>
    </source>
</evidence>
<evidence type="ECO:0000313" key="9">
    <source>
        <dbReference type="EMBL" id="MFD0898608.1"/>
    </source>
</evidence>
<feature type="domain" description="Glycosyltransferase 2-like" evidence="8">
    <location>
        <begin position="11"/>
        <end position="179"/>
    </location>
</feature>
<organism evidence="9 10">
    <name type="scientific">Loigolactobacillus binensis</name>
    <dbReference type="NCBI Taxonomy" id="2559922"/>
    <lineage>
        <taxon>Bacteria</taxon>
        <taxon>Bacillati</taxon>
        <taxon>Bacillota</taxon>
        <taxon>Bacilli</taxon>
        <taxon>Lactobacillales</taxon>
        <taxon>Lactobacillaceae</taxon>
        <taxon>Loigolactobacillus</taxon>
    </lineage>
</organism>
<sequence>MDTSKSNKRLTVVVPCYNEEAVLPETVKQLTKILQELIAAQQISKESRLLFVNDGSHDRTWSLITTYSQKMPWLTGIKFSRNFGHQDALLAGMTVAADHADMVITIDADLQDDVNAIPKMVAAYYAGYDVVYGVRNNRDTDTFFKRRSALAFYSLMRRLGVDMVPNSADYRLLSQRAVKGLLAFKERNLFLRGIVPLVGFPATKVYYARKERFAGTSKYPLRKMIKFAFDGITSFSTVPIRLIMNLGILLVIVGIGLFIYTLIQTSRGLVVSGWASLMTSIWMLGGVQLICTSMIGEYVGKIFIEVKQRPRYTIEEESYTDSFAPEQRHLRTDEKNAPVA</sequence>
<dbReference type="SUPFAM" id="SSF53448">
    <property type="entry name" value="Nucleotide-diphospho-sugar transferases"/>
    <property type="match status" value="1"/>
</dbReference>
<keyword evidence="4 7" id="KW-0812">Transmembrane</keyword>
<evidence type="ECO:0000256" key="3">
    <source>
        <dbReference type="ARBA" id="ARBA00022679"/>
    </source>
</evidence>
<gene>
    <name evidence="9" type="ORF">ACFQZ7_12875</name>
</gene>
<evidence type="ECO:0000256" key="1">
    <source>
        <dbReference type="ARBA" id="ARBA00004141"/>
    </source>
</evidence>
<dbReference type="EMBL" id="JBHTIO010000057">
    <property type="protein sequence ID" value="MFD0898608.1"/>
    <property type="molecule type" value="Genomic_DNA"/>
</dbReference>
<comment type="caution">
    <text evidence="9">The sequence shown here is derived from an EMBL/GenBank/DDBJ whole genome shotgun (WGS) entry which is preliminary data.</text>
</comment>
<dbReference type="InterPro" id="IPR001173">
    <property type="entry name" value="Glyco_trans_2-like"/>
</dbReference>
<dbReference type="GO" id="GO:0016757">
    <property type="term" value="F:glycosyltransferase activity"/>
    <property type="evidence" value="ECO:0007669"/>
    <property type="project" value="UniProtKB-KW"/>
</dbReference>
<name>A0ABW3EEB0_9LACO</name>
<dbReference type="InterPro" id="IPR050256">
    <property type="entry name" value="Glycosyltransferase_2"/>
</dbReference>
<dbReference type="RefSeq" id="WP_137637335.1">
    <property type="nucleotide sequence ID" value="NZ_BJDN01000007.1"/>
</dbReference>
<dbReference type="EC" id="2.4.-.-" evidence="9"/>
<keyword evidence="5 7" id="KW-1133">Transmembrane helix</keyword>
<dbReference type="Pfam" id="PF00535">
    <property type="entry name" value="Glycos_transf_2"/>
    <property type="match status" value="1"/>
</dbReference>
<reference evidence="10" key="1">
    <citation type="journal article" date="2019" name="Int. J. Syst. Evol. Microbiol.">
        <title>The Global Catalogue of Microorganisms (GCM) 10K type strain sequencing project: providing services to taxonomists for standard genome sequencing and annotation.</title>
        <authorList>
            <consortium name="The Broad Institute Genomics Platform"/>
            <consortium name="The Broad Institute Genome Sequencing Center for Infectious Disease"/>
            <person name="Wu L."/>
            <person name="Ma J."/>
        </authorList>
    </citation>
    <scope>NUCLEOTIDE SEQUENCE [LARGE SCALE GENOMIC DNA]</scope>
    <source>
        <strain evidence="10">CCM 8925</strain>
    </source>
</reference>
<dbReference type="Gene3D" id="3.90.550.10">
    <property type="entry name" value="Spore Coat Polysaccharide Biosynthesis Protein SpsA, Chain A"/>
    <property type="match status" value="1"/>
</dbReference>
<evidence type="ECO:0000256" key="4">
    <source>
        <dbReference type="ARBA" id="ARBA00022692"/>
    </source>
</evidence>
<dbReference type="Proteomes" id="UP001597104">
    <property type="component" value="Unassembled WGS sequence"/>
</dbReference>